<feature type="signal peptide" evidence="1">
    <location>
        <begin position="1"/>
        <end position="28"/>
    </location>
</feature>
<accession>A0A6N9Q0V4</accession>
<sequence>MNNKHLRKILVSVLTFGMIFSLFNPVFAQYAGSSHDHEVPKPHPQDYPEVSLIDFFDYDFESRAKVTEQSRDIIEICISLMYSETDVIYLDKDKEEFLDPKKVVCDSILNKN</sequence>
<name>A0A6N9Q0V4_9BACL</name>
<dbReference type="EMBL" id="SIJB01000013">
    <property type="protein sequence ID" value="NBI28383.1"/>
    <property type="molecule type" value="Genomic_DNA"/>
</dbReference>
<evidence type="ECO:0000313" key="3">
    <source>
        <dbReference type="Proteomes" id="UP000448943"/>
    </source>
</evidence>
<dbReference type="RefSeq" id="WP_160645174.1">
    <property type="nucleotide sequence ID" value="NZ_SIJB01000013.1"/>
</dbReference>
<keyword evidence="3" id="KW-1185">Reference proteome</keyword>
<evidence type="ECO:0000313" key="2">
    <source>
        <dbReference type="EMBL" id="NBI28383.1"/>
    </source>
</evidence>
<proteinExistence type="predicted"/>
<organism evidence="2 3">
    <name type="scientific">Chengkuizengella marina</name>
    <dbReference type="NCBI Taxonomy" id="2507566"/>
    <lineage>
        <taxon>Bacteria</taxon>
        <taxon>Bacillati</taxon>
        <taxon>Bacillota</taxon>
        <taxon>Bacilli</taxon>
        <taxon>Bacillales</taxon>
        <taxon>Paenibacillaceae</taxon>
        <taxon>Chengkuizengella</taxon>
    </lineage>
</organism>
<feature type="chain" id="PRO_5026880432" evidence="1">
    <location>
        <begin position="29"/>
        <end position="112"/>
    </location>
</feature>
<gene>
    <name evidence="2" type="ORF">ERL59_05380</name>
</gene>
<keyword evidence="1" id="KW-0732">Signal</keyword>
<reference evidence="2 3" key="1">
    <citation type="submission" date="2019-01" db="EMBL/GenBank/DDBJ databases">
        <title>Chengkuizengella sp. nov., isolated from deep-sea sediment of East Pacific Ocean.</title>
        <authorList>
            <person name="Yang J."/>
            <person name="Lai Q."/>
            <person name="Shao Z."/>
        </authorList>
    </citation>
    <scope>NUCLEOTIDE SEQUENCE [LARGE SCALE GENOMIC DNA]</scope>
    <source>
        <strain evidence="2 3">YPA3-1-1</strain>
    </source>
</reference>
<evidence type="ECO:0000256" key="1">
    <source>
        <dbReference type="SAM" id="SignalP"/>
    </source>
</evidence>
<dbReference type="AlphaFoldDB" id="A0A6N9Q0V4"/>
<comment type="caution">
    <text evidence="2">The sequence shown here is derived from an EMBL/GenBank/DDBJ whole genome shotgun (WGS) entry which is preliminary data.</text>
</comment>
<protein>
    <submittedName>
        <fullName evidence="2">Uncharacterized protein</fullName>
    </submittedName>
</protein>
<dbReference type="Proteomes" id="UP000448943">
    <property type="component" value="Unassembled WGS sequence"/>
</dbReference>